<accession>A0A3P7Z2A1</accession>
<gene>
    <name evidence="2" type="ORF">HPBE_LOCUS8783</name>
</gene>
<keyword evidence="3" id="KW-1185">Reference proteome</keyword>
<dbReference type="Proteomes" id="UP000050761">
    <property type="component" value="Unassembled WGS sequence"/>
</dbReference>
<dbReference type="OrthoDB" id="10006218at2759"/>
<dbReference type="PANTHER" id="PTHR32026:SF27">
    <property type="entry name" value="METHYLTRANSFERASE FKBM DOMAIN-CONTAINING PROTEIN-RELATED"/>
    <property type="match status" value="1"/>
</dbReference>
<dbReference type="InterPro" id="IPR006342">
    <property type="entry name" value="FkbM_mtfrase"/>
</dbReference>
<dbReference type="InterPro" id="IPR029063">
    <property type="entry name" value="SAM-dependent_MTases_sf"/>
</dbReference>
<name>A0A3P7Z2A1_HELPZ</name>
<protein>
    <submittedName>
        <fullName evidence="4">Methyltransf_21 domain-containing protein</fullName>
    </submittedName>
</protein>
<dbReference type="InterPro" id="IPR026913">
    <property type="entry name" value="METTL24"/>
</dbReference>
<dbReference type="WBParaSite" id="HPBE_0000878201-mRNA-1">
    <property type="protein sequence ID" value="HPBE_0000878201-mRNA-1"/>
    <property type="gene ID" value="HPBE_0000878201"/>
</dbReference>
<evidence type="ECO:0000313" key="2">
    <source>
        <dbReference type="EMBL" id="VDO77787.1"/>
    </source>
</evidence>
<dbReference type="EMBL" id="UZAH01026251">
    <property type="protein sequence ID" value="VDO77787.1"/>
    <property type="molecule type" value="Genomic_DNA"/>
</dbReference>
<organism evidence="2">
    <name type="scientific">Heligmosomoides polygyrus</name>
    <name type="common">Parasitic roundworm</name>
    <dbReference type="NCBI Taxonomy" id="6339"/>
    <lineage>
        <taxon>Eukaryota</taxon>
        <taxon>Metazoa</taxon>
        <taxon>Ecdysozoa</taxon>
        <taxon>Nematoda</taxon>
        <taxon>Chromadorea</taxon>
        <taxon>Rhabditida</taxon>
        <taxon>Rhabditina</taxon>
        <taxon>Rhabditomorpha</taxon>
        <taxon>Strongyloidea</taxon>
        <taxon>Heligmosomidae</taxon>
        <taxon>Heligmosomoides</taxon>
    </lineage>
</organism>
<sequence>MLPSEDESWIDVLVRNKLQCVSLLSTMALIYFIVLERKPDKPRNINTTFVMEMEADMPESRIVLGALPRIPSDPDPVKAYREKQTLERLKYLGEVKKSQHDTLYTVLVPENPLVSRLRTQYEAVNGKLTILKIEPISVPSMDIYTLGDILESNDDKSAEIFKIDIEGGEHSVLIPFLQEYRVCQLLIEMHWTANSHTQLLQKIATLDYALFSFQPNALSPTKDCSEYSFIHMDCLEQYGASVTKLYLKDVKPAFG</sequence>
<reference evidence="4" key="2">
    <citation type="submission" date="2019-09" db="UniProtKB">
        <authorList>
            <consortium name="WormBaseParasite"/>
        </authorList>
    </citation>
    <scope>IDENTIFICATION</scope>
</reference>
<feature type="domain" description="Methyltransferase FkbM" evidence="1">
    <location>
        <begin position="94"/>
        <end position="208"/>
    </location>
</feature>
<evidence type="ECO:0000313" key="3">
    <source>
        <dbReference type="Proteomes" id="UP000050761"/>
    </source>
</evidence>
<reference evidence="2 3" key="1">
    <citation type="submission" date="2018-11" db="EMBL/GenBank/DDBJ databases">
        <authorList>
            <consortium name="Pathogen Informatics"/>
        </authorList>
    </citation>
    <scope>NUCLEOTIDE SEQUENCE [LARGE SCALE GENOMIC DNA]</scope>
</reference>
<dbReference type="SUPFAM" id="SSF53335">
    <property type="entry name" value="S-adenosyl-L-methionine-dependent methyltransferases"/>
    <property type="match status" value="1"/>
</dbReference>
<dbReference type="AlphaFoldDB" id="A0A3P7Z2A1"/>
<proteinExistence type="predicted"/>
<dbReference type="Pfam" id="PF05050">
    <property type="entry name" value="Methyltransf_21"/>
    <property type="match status" value="1"/>
</dbReference>
<evidence type="ECO:0000313" key="4">
    <source>
        <dbReference type="WBParaSite" id="HPBE_0000878201-mRNA-1"/>
    </source>
</evidence>
<dbReference type="PANTHER" id="PTHR32026">
    <property type="entry name" value="METHYLTRANSFERASE-LIKE PROTEIN 24"/>
    <property type="match status" value="1"/>
</dbReference>
<evidence type="ECO:0000259" key="1">
    <source>
        <dbReference type="Pfam" id="PF05050"/>
    </source>
</evidence>